<protein>
    <submittedName>
        <fullName evidence="2">Uncharacterized protein</fullName>
    </submittedName>
</protein>
<evidence type="ECO:0000313" key="2">
    <source>
        <dbReference type="EMBL" id="MPM58298.1"/>
    </source>
</evidence>
<organism evidence="2">
    <name type="scientific">bioreactor metagenome</name>
    <dbReference type="NCBI Taxonomy" id="1076179"/>
    <lineage>
        <taxon>unclassified sequences</taxon>
        <taxon>metagenomes</taxon>
        <taxon>ecological metagenomes</taxon>
    </lineage>
</organism>
<name>A0A645AZT1_9ZZZZ</name>
<dbReference type="EMBL" id="VSSQ01016690">
    <property type="protein sequence ID" value="MPM58298.1"/>
    <property type="molecule type" value="Genomic_DNA"/>
</dbReference>
<accession>A0A645AZT1</accession>
<feature type="region of interest" description="Disordered" evidence="1">
    <location>
        <begin position="1"/>
        <end position="25"/>
    </location>
</feature>
<evidence type="ECO:0000256" key="1">
    <source>
        <dbReference type="SAM" id="MobiDB-lite"/>
    </source>
</evidence>
<sequence>MAVECKSRKIHQKFEGENNHPKSPEEFFRFKNIPTLQENKDVEREMYNECDDK</sequence>
<feature type="compositionally biased region" description="Basic and acidic residues" evidence="1">
    <location>
        <begin position="12"/>
        <end position="25"/>
    </location>
</feature>
<proteinExistence type="predicted"/>
<gene>
    <name evidence="2" type="ORF">SDC9_105129</name>
</gene>
<comment type="caution">
    <text evidence="2">The sequence shown here is derived from an EMBL/GenBank/DDBJ whole genome shotgun (WGS) entry which is preliminary data.</text>
</comment>
<reference evidence="2" key="1">
    <citation type="submission" date="2019-08" db="EMBL/GenBank/DDBJ databases">
        <authorList>
            <person name="Kucharzyk K."/>
            <person name="Murdoch R.W."/>
            <person name="Higgins S."/>
            <person name="Loffler F."/>
        </authorList>
    </citation>
    <scope>NUCLEOTIDE SEQUENCE</scope>
</reference>
<dbReference type="AlphaFoldDB" id="A0A645AZT1"/>